<sequence length="227" mass="26007">MKRLFATLVVTTILSHAAFAGELTVFERHGMRGNQITLRQDASNFTDFGFNDRASSVIVRSGAWELCEHKNFGGHCAVYRRGEYPDLAQFNNNISSAREVRMEGGGRGDWRNENEGGRDGRRDGSWEERRDWREGRDDGRRGGRHGEAVQLFEHVGFEGQRLDIDGDVRTLVPARFNDRVSSMVIREGTWELCEHIDYGGRCMTFGPGRYPSVERMNDRFSSLRRVR</sequence>
<dbReference type="PANTHER" id="PTHR11818">
    <property type="entry name" value="BETA/GAMMA CRYSTALLIN"/>
    <property type="match status" value="1"/>
</dbReference>
<feature type="region of interest" description="Disordered" evidence="3">
    <location>
        <begin position="101"/>
        <end position="126"/>
    </location>
</feature>
<dbReference type="OrthoDB" id="9150808at2"/>
<evidence type="ECO:0000313" key="9">
    <source>
        <dbReference type="Proteomes" id="UP000622638"/>
    </source>
</evidence>
<reference evidence="6" key="4">
    <citation type="submission" date="2024-05" db="EMBL/GenBank/DDBJ databases">
        <authorList>
            <person name="Sun Q."/>
            <person name="Zhou Y."/>
        </authorList>
    </citation>
    <scope>NUCLEOTIDE SEQUENCE</scope>
    <source>
        <strain evidence="6">CGMCC 1.15931</strain>
    </source>
</reference>
<dbReference type="InterPro" id="IPR050252">
    <property type="entry name" value="Beta/Gamma-Crystallin"/>
</dbReference>
<dbReference type="PANTHER" id="PTHR11818:SF42">
    <property type="entry name" value="VOLTAGE-GATED HYDROGEN CHANNEL 1"/>
    <property type="match status" value="1"/>
</dbReference>
<evidence type="ECO:0000256" key="2">
    <source>
        <dbReference type="ARBA" id="ARBA00022737"/>
    </source>
</evidence>
<comment type="similarity">
    <text evidence="1">Belongs to the beta/gamma-crystallin family.</text>
</comment>
<dbReference type="EMBL" id="WNKZ01000038">
    <property type="protein sequence ID" value="MTV53938.1"/>
    <property type="molecule type" value="Genomic_DNA"/>
</dbReference>
<feature type="chain" id="PRO_5026135665" description="Beta/gamma crystallin 'Greek key' domain-containing protein" evidence="4">
    <location>
        <begin position="21"/>
        <end position="227"/>
    </location>
</feature>
<feature type="domain" description="Beta/gamma crystallin 'Greek key'" evidence="5">
    <location>
        <begin position="188"/>
        <end position="227"/>
    </location>
</feature>
<name>A0A6I3SXG8_9BURK</name>
<keyword evidence="9" id="KW-1185">Reference proteome</keyword>
<protein>
    <recommendedName>
        <fullName evidence="5">Beta/gamma crystallin 'Greek key' domain-containing protein</fullName>
    </recommendedName>
</protein>
<evidence type="ECO:0000259" key="5">
    <source>
        <dbReference type="PROSITE" id="PS50915"/>
    </source>
</evidence>
<comment type="caution">
    <text evidence="7">The sequence shown here is derived from an EMBL/GenBank/DDBJ whole genome shotgun (WGS) entry which is preliminary data.</text>
</comment>
<dbReference type="Proteomes" id="UP000430634">
    <property type="component" value="Unassembled WGS sequence"/>
</dbReference>
<reference evidence="9" key="2">
    <citation type="journal article" date="2019" name="Int. J. Syst. Evol. Microbiol.">
        <title>The Global Catalogue of Microorganisms (GCM) 10K type strain sequencing project: providing services to taxonomists for standard genome sequencing and annotation.</title>
        <authorList>
            <consortium name="The Broad Institute Genomics Platform"/>
            <consortium name="The Broad Institute Genome Sequencing Center for Infectious Disease"/>
            <person name="Wu L."/>
            <person name="Ma J."/>
        </authorList>
    </citation>
    <scope>NUCLEOTIDE SEQUENCE [LARGE SCALE GENOMIC DNA]</scope>
    <source>
        <strain evidence="9">CGMCC 1.15931</strain>
    </source>
</reference>
<reference evidence="6" key="1">
    <citation type="journal article" date="2014" name="Int. J. Syst. Evol. Microbiol.">
        <title>Complete genome of a new Firmicutes species belonging to the dominant human colonic microbiota ('Ruminococcus bicirculans') reveals two chromosomes and a selective capacity to utilize plant glucans.</title>
        <authorList>
            <consortium name="NISC Comparative Sequencing Program"/>
            <person name="Wegmann U."/>
            <person name="Louis P."/>
            <person name="Goesmann A."/>
            <person name="Henrissat B."/>
            <person name="Duncan S.H."/>
            <person name="Flint H.J."/>
        </authorList>
    </citation>
    <scope>NUCLEOTIDE SEQUENCE</scope>
    <source>
        <strain evidence="6">CGMCC 1.15931</strain>
    </source>
</reference>
<reference evidence="7 8" key="3">
    <citation type="submission" date="2019-11" db="EMBL/GenBank/DDBJ databases">
        <title>Type strains purchased from KCTC, JCM and DSMZ.</title>
        <authorList>
            <person name="Lu H."/>
        </authorList>
    </citation>
    <scope>NUCLEOTIDE SEQUENCE [LARGE SCALE GENOMIC DNA]</scope>
    <source>
        <strain evidence="7 8">KCTC 52429</strain>
    </source>
</reference>
<dbReference type="EMBL" id="BMKG01000010">
    <property type="protein sequence ID" value="GGC03630.1"/>
    <property type="molecule type" value="Genomic_DNA"/>
</dbReference>
<dbReference type="PROSITE" id="PS50915">
    <property type="entry name" value="CRYSTALLIN_BETA_GAMMA"/>
    <property type="match status" value="2"/>
</dbReference>
<dbReference type="SUPFAM" id="SSF49695">
    <property type="entry name" value="gamma-Crystallin-like"/>
    <property type="match status" value="1"/>
</dbReference>
<gene>
    <name evidence="6" type="ORF">GCM10011572_27030</name>
    <name evidence="7" type="ORF">GM672_14500</name>
</gene>
<keyword evidence="2" id="KW-0677">Repeat</keyword>
<evidence type="ECO:0000256" key="1">
    <source>
        <dbReference type="ARBA" id="ARBA00009646"/>
    </source>
</evidence>
<evidence type="ECO:0000313" key="6">
    <source>
        <dbReference type="EMBL" id="GGC03630.1"/>
    </source>
</evidence>
<evidence type="ECO:0000313" key="8">
    <source>
        <dbReference type="Proteomes" id="UP000430634"/>
    </source>
</evidence>
<feature type="domain" description="Beta/gamma crystallin 'Greek key'" evidence="5">
    <location>
        <begin position="62"/>
        <end position="101"/>
    </location>
</feature>
<evidence type="ECO:0000313" key="7">
    <source>
        <dbReference type="EMBL" id="MTV53938.1"/>
    </source>
</evidence>
<evidence type="ECO:0000256" key="3">
    <source>
        <dbReference type="SAM" id="MobiDB-lite"/>
    </source>
</evidence>
<evidence type="ECO:0000256" key="4">
    <source>
        <dbReference type="SAM" id="SignalP"/>
    </source>
</evidence>
<dbReference type="AlphaFoldDB" id="A0A6I3SXG8"/>
<dbReference type="Gene3D" id="2.60.20.10">
    <property type="entry name" value="Crystallins"/>
    <property type="match status" value="2"/>
</dbReference>
<dbReference type="InterPro" id="IPR001064">
    <property type="entry name" value="Beta/gamma_crystallin"/>
</dbReference>
<accession>A0A6I3SXG8</accession>
<dbReference type="Pfam" id="PF00030">
    <property type="entry name" value="Crystall"/>
    <property type="match status" value="2"/>
</dbReference>
<dbReference type="SMART" id="SM00247">
    <property type="entry name" value="XTALbg"/>
    <property type="match status" value="2"/>
</dbReference>
<feature type="signal peptide" evidence="4">
    <location>
        <begin position="1"/>
        <end position="20"/>
    </location>
</feature>
<dbReference type="RefSeq" id="WP_155471238.1">
    <property type="nucleotide sequence ID" value="NZ_BMKG01000010.1"/>
</dbReference>
<keyword evidence="4" id="KW-0732">Signal</keyword>
<organism evidence="7 8">
    <name type="scientific">Pseudoduganella buxea</name>
    <dbReference type="NCBI Taxonomy" id="1949069"/>
    <lineage>
        <taxon>Bacteria</taxon>
        <taxon>Pseudomonadati</taxon>
        <taxon>Pseudomonadota</taxon>
        <taxon>Betaproteobacteria</taxon>
        <taxon>Burkholderiales</taxon>
        <taxon>Oxalobacteraceae</taxon>
        <taxon>Telluria group</taxon>
        <taxon>Pseudoduganella</taxon>
    </lineage>
</organism>
<proteinExistence type="inferred from homology"/>
<dbReference type="InterPro" id="IPR011024">
    <property type="entry name" value="G_crystallin-like"/>
</dbReference>
<dbReference type="Proteomes" id="UP000622638">
    <property type="component" value="Unassembled WGS sequence"/>
</dbReference>